<dbReference type="OrthoDB" id="9043248at2"/>
<dbReference type="InterPro" id="IPR017853">
    <property type="entry name" value="GH"/>
</dbReference>
<dbReference type="STRING" id="1577474.GA0111570_10558"/>
<proteinExistence type="inferred from homology"/>
<evidence type="ECO:0000256" key="4">
    <source>
        <dbReference type="ARBA" id="ARBA00022723"/>
    </source>
</evidence>
<dbReference type="Pfam" id="PF16657">
    <property type="entry name" value="Malt_amylase_C"/>
    <property type="match status" value="1"/>
</dbReference>
<dbReference type="InterPro" id="IPR006047">
    <property type="entry name" value="GH13_cat_dom"/>
</dbReference>
<gene>
    <name evidence="10" type="ORF">GA0111570_10558</name>
</gene>
<dbReference type="InterPro" id="IPR012810">
    <property type="entry name" value="TreS/a-amylase_N"/>
</dbReference>
<dbReference type="FunFam" id="3.20.20.80:FF:000055">
    <property type="entry name" value="Trehalose synthase"/>
    <property type="match status" value="1"/>
</dbReference>
<dbReference type="InterPro" id="IPR045857">
    <property type="entry name" value="O16G_dom_2"/>
</dbReference>
<keyword evidence="11" id="KW-1185">Reference proteome</keyword>
<feature type="domain" description="Glycosyl hydrolase family 13 catalytic" evidence="9">
    <location>
        <begin position="17"/>
        <end position="434"/>
    </location>
</feature>
<dbReference type="InterPro" id="IPR013780">
    <property type="entry name" value="Glyco_hydro_b"/>
</dbReference>
<dbReference type="SUPFAM" id="SSF51011">
    <property type="entry name" value="Glycosyl hydrolase domain"/>
    <property type="match status" value="1"/>
</dbReference>
<evidence type="ECO:0000256" key="3">
    <source>
        <dbReference type="ARBA" id="ARBA00012619"/>
    </source>
</evidence>
<organism evidence="10 11">
    <name type="scientific">Raineyella antarctica</name>
    <dbReference type="NCBI Taxonomy" id="1577474"/>
    <lineage>
        <taxon>Bacteria</taxon>
        <taxon>Bacillati</taxon>
        <taxon>Actinomycetota</taxon>
        <taxon>Actinomycetes</taxon>
        <taxon>Propionibacteriales</taxon>
        <taxon>Propionibacteriaceae</taxon>
        <taxon>Raineyella</taxon>
    </lineage>
</organism>
<evidence type="ECO:0000256" key="2">
    <source>
        <dbReference type="ARBA" id="ARBA00005496"/>
    </source>
</evidence>
<keyword evidence="10" id="KW-0808">Transferase</keyword>
<dbReference type="AlphaFoldDB" id="A0A1G6GU08"/>
<protein>
    <recommendedName>
        <fullName evidence="3">maltose alpha-D-glucosyltransferase</fullName>
        <ecNumber evidence="3">5.4.99.16</ecNumber>
    </recommendedName>
    <alternativeName>
        <fullName evidence="7">Maltose alpha-D-glucosyltransferase</fullName>
    </alternativeName>
</protein>
<accession>A0A1G6GU08</accession>
<dbReference type="InterPro" id="IPR032091">
    <property type="entry name" value="Malt_amylase-like_C"/>
</dbReference>
<dbReference type="NCBIfam" id="TIGR02456">
    <property type="entry name" value="treS_nterm"/>
    <property type="match status" value="1"/>
</dbReference>
<comment type="similarity">
    <text evidence="2">Belongs to the glycosyl hydrolase 13 family. TreS subfamily.</text>
</comment>
<keyword evidence="5" id="KW-0106">Calcium</keyword>
<dbReference type="Gene3D" id="3.90.400.10">
    <property type="entry name" value="Oligo-1,6-glucosidase, Domain 2"/>
    <property type="match status" value="1"/>
</dbReference>
<name>A0A1G6GU08_9ACTN</name>
<dbReference type="RefSeq" id="WP_092609449.1">
    <property type="nucleotide sequence ID" value="NZ_FMYF01000005.1"/>
</dbReference>
<evidence type="ECO:0000256" key="6">
    <source>
        <dbReference type="ARBA" id="ARBA00023235"/>
    </source>
</evidence>
<sequence>MTAAADTQWFRTAVFYEVMIRNYADSDGDGIGDLAGLADRLDYLQWLGVDCLWLPPFFPSPLADGGYDIKDYRGVMPELGTLDDFRTFVDNAHERGIRIVIDFVMNHTSDQHPWFQESRRDPEGPYGDYYVWRDEAEEYLDARVIFVDSEPSNWSYDEVRGQYFWHRFYHHQPDLNFENPRVLDEMLSALRFWADMGIDGFRLDAVPYLVEEDGTNCENLPGTHDLLKAVRRELDEHYPGVVLLCEANQWPHDVVEYFGDGDECQMAFHFPVMPRLYMGLRQQDRTCISDILADTPPIPEGCQWGTFLRNHDELTLEMVSDEDREYMWNEYAPDPRMKCNIGIRRRLAPLVDGDHTRIRLLHALLLALPGSPCLYYGDEIGMGDNIWLHDRDGVRTPMQWRDAPGAGFSTAEEKDFYLPLIVDPEYDRSMVNVEAQMMDPGSLLQWVRAMLVIRRAHPVFGTGDFTDLGGDNTAVFTFLRHDAHETLLCLNNLSPEPQSVSLDLSAYAGRTPRHLARDEVHPRIGTEPYTIQLPGHGFSWLVLEEQEQLPPVVMAAPAVSPGTHREHAHSGGSRRHDGQNPQEAARGRQLR</sequence>
<evidence type="ECO:0000256" key="1">
    <source>
        <dbReference type="ARBA" id="ARBA00001595"/>
    </source>
</evidence>
<dbReference type="Proteomes" id="UP000199086">
    <property type="component" value="Unassembled WGS sequence"/>
</dbReference>
<keyword evidence="6" id="KW-0413">Isomerase</keyword>
<evidence type="ECO:0000313" key="11">
    <source>
        <dbReference type="Proteomes" id="UP000199086"/>
    </source>
</evidence>
<keyword evidence="4" id="KW-0479">Metal-binding</keyword>
<dbReference type="EC" id="5.4.99.16" evidence="3"/>
<dbReference type="GO" id="GO:0005975">
    <property type="term" value="P:carbohydrate metabolic process"/>
    <property type="evidence" value="ECO:0007669"/>
    <property type="project" value="InterPro"/>
</dbReference>
<dbReference type="EMBL" id="FMYF01000005">
    <property type="protein sequence ID" value="SDB85438.1"/>
    <property type="molecule type" value="Genomic_DNA"/>
</dbReference>
<feature type="compositionally biased region" description="Basic and acidic residues" evidence="8">
    <location>
        <begin position="563"/>
        <end position="578"/>
    </location>
</feature>
<evidence type="ECO:0000259" key="9">
    <source>
        <dbReference type="SMART" id="SM00642"/>
    </source>
</evidence>
<dbReference type="GO" id="GO:0016740">
    <property type="term" value="F:transferase activity"/>
    <property type="evidence" value="ECO:0007669"/>
    <property type="project" value="UniProtKB-KW"/>
</dbReference>
<evidence type="ECO:0000256" key="5">
    <source>
        <dbReference type="ARBA" id="ARBA00022837"/>
    </source>
</evidence>
<reference evidence="10 11" key="1">
    <citation type="submission" date="2016-06" db="EMBL/GenBank/DDBJ databases">
        <authorList>
            <person name="Olsen C.W."/>
            <person name="Carey S."/>
            <person name="Hinshaw L."/>
            <person name="Karasin A.I."/>
        </authorList>
    </citation>
    <scope>NUCLEOTIDE SEQUENCE [LARGE SCALE GENOMIC DNA]</scope>
    <source>
        <strain evidence="10 11">LZ-22</strain>
    </source>
</reference>
<comment type="catalytic activity">
    <reaction evidence="1">
        <text>D-maltose = alpha,alpha-trehalose</text>
        <dbReference type="Rhea" id="RHEA:15145"/>
        <dbReference type="ChEBI" id="CHEBI:16551"/>
        <dbReference type="ChEBI" id="CHEBI:17306"/>
        <dbReference type="EC" id="5.4.99.16"/>
    </reaction>
</comment>
<dbReference type="Gene3D" id="3.20.20.80">
    <property type="entry name" value="Glycosidases"/>
    <property type="match status" value="1"/>
</dbReference>
<evidence type="ECO:0000256" key="7">
    <source>
        <dbReference type="ARBA" id="ARBA00031378"/>
    </source>
</evidence>
<evidence type="ECO:0000256" key="8">
    <source>
        <dbReference type="SAM" id="MobiDB-lite"/>
    </source>
</evidence>
<dbReference type="GO" id="GO:0046872">
    <property type="term" value="F:metal ion binding"/>
    <property type="evidence" value="ECO:0007669"/>
    <property type="project" value="UniProtKB-KW"/>
</dbReference>
<dbReference type="GO" id="GO:0047471">
    <property type="term" value="F:maltose alpha-D-glucosyltransferase activity"/>
    <property type="evidence" value="ECO:0007669"/>
    <property type="project" value="UniProtKB-EC"/>
</dbReference>
<dbReference type="SUPFAM" id="SSF51445">
    <property type="entry name" value="(Trans)glycosidases"/>
    <property type="match status" value="1"/>
</dbReference>
<dbReference type="SMART" id="SM00642">
    <property type="entry name" value="Aamy"/>
    <property type="match status" value="1"/>
</dbReference>
<dbReference type="Gene3D" id="2.60.40.1180">
    <property type="entry name" value="Golgi alpha-mannosidase II"/>
    <property type="match status" value="1"/>
</dbReference>
<dbReference type="PANTHER" id="PTHR10357:SF219">
    <property type="entry name" value="MALTOSE ALPHA-D-GLUCOSYLTRANSFERASE"/>
    <property type="match status" value="1"/>
</dbReference>
<evidence type="ECO:0000313" key="10">
    <source>
        <dbReference type="EMBL" id="SDB85438.1"/>
    </source>
</evidence>
<dbReference type="Pfam" id="PF00128">
    <property type="entry name" value="Alpha-amylase"/>
    <property type="match status" value="2"/>
</dbReference>
<feature type="region of interest" description="Disordered" evidence="8">
    <location>
        <begin position="558"/>
        <end position="591"/>
    </location>
</feature>
<dbReference type="PANTHER" id="PTHR10357">
    <property type="entry name" value="ALPHA-AMYLASE FAMILY MEMBER"/>
    <property type="match status" value="1"/>
</dbReference>
<dbReference type="CDD" id="cd11334">
    <property type="entry name" value="AmyAc_TreS"/>
    <property type="match status" value="1"/>
</dbReference>